<feature type="region of interest" description="Disordered" evidence="1">
    <location>
        <begin position="16"/>
        <end position="61"/>
    </location>
</feature>
<evidence type="ECO:0000259" key="2">
    <source>
        <dbReference type="Pfam" id="PF22600"/>
    </source>
</evidence>
<feature type="compositionally biased region" description="Polar residues" evidence="1">
    <location>
        <begin position="760"/>
        <end position="769"/>
    </location>
</feature>
<dbReference type="InterPro" id="IPR058921">
    <property type="entry name" value="PAP/OAS1-rel"/>
</dbReference>
<feature type="compositionally biased region" description="Low complexity" evidence="1">
    <location>
        <begin position="788"/>
        <end position="802"/>
    </location>
</feature>
<reference evidence="4" key="1">
    <citation type="submission" date="2021-01" db="EMBL/GenBank/DDBJ databases">
        <authorList>
            <person name="Corre E."/>
            <person name="Pelletier E."/>
            <person name="Niang G."/>
            <person name="Scheremetjew M."/>
            <person name="Finn R."/>
            <person name="Kale V."/>
            <person name="Holt S."/>
            <person name="Cochrane G."/>
            <person name="Meng A."/>
            <person name="Brown T."/>
            <person name="Cohen L."/>
        </authorList>
    </citation>
    <scope>NUCLEOTIDE SEQUENCE</scope>
    <source>
        <strain evidence="4">Clade-D-RCC2572</strain>
    </source>
</reference>
<dbReference type="AlphaFoldDB" id="A0A6U0DZ71"/>
<feature type="compositionally biased region" description="Polar residues" evidence="1">
    <location>
        <begin position="508"/>
        <end position="517"/>
    </location>
</feature>
<feature type="compositionally biased region" description="Polar residues" evidence="1">
    <location>
        <begin position="890"/>
        <end position="905"/>
    </location>
</feature>
<evidence type="ECO:0000256" key="1">
    <source>
        <dbReference type="SAM" id="MobiDB-lite"/>
    </source>
</evidence>
<feature type="domain" description="PAP/OAS1 substrate-binding-related" evidence="3">
    <location>
        <begin position="209"/>
        <end position="381"/>
    </location>
</feature>
<proteinExistence type="predicted"/>
<sequence length="923" mass="100042">MRGCPFAAATATMASDDGCPFATARGAPGDATTASGTVAASRGAPSRARGDGTDESASSAREWSGLETLVNELVASLRPTELSEARRRAVFEHIKHLAQECFGTAHTLVSAYGSVPLRAYLPDGDIDVCLLGDHRVIDKQQWTTKFRKYIERVENEAPPHEFAVSEISVINAEVKLMKCIVDGMMVDVSANQFGGLASLGFLEETNTYVGRDDLFVRSIILVKAWGFYEGRILGAHHALISTYALETLVLYIINKYHAELTCPLSVLHKFLSVFADFDWESHALTIHGPVALEDIGKPQACLEDGLLDEEFMQSMLSRYGCEYMRALAGTSPAVIKYMNIIDPLLPNNNLGRSVSSGNYRRVRLALRLGAKRLDKLMDCSAAGDDMGVLRGFVGMFGNILRHRRLIYPLPHAPDTPGGCEHADEVSLTPMGMPTRAIASISRSCLVEGTTPGNAHTRSVVDELQPRQLPFDSEVQDEIDANKATDDEVDAVNHWLGNTPSPEHKIERTASQTSLSTSERGIHWGRWDIVDDETRAELEERGANGRPSIDLSDDSAKLSTSPPQSVSSDDAGEKTDGGDHNPSPPIPEDATAPGINDIFTGCLDTIREHLMFGVFHHRRAYERAEAARANADQRRSNTRQKGGKAPYNRSRNTSRQTKGNKNNNGSRQQQQQQFQQPPPPPPGAPPPGTIKRAGSGYFSEDQQSTSFENDLEAHFPQVQSLQDEEESNPMPQRPRSPRPSPTFPQAWAGVAKLPPKFGPDSDSNASQASEPVTMASVLKEVEEKLNSEASPPKKAPPSATKPSWGPKGSAPIAVLKANATKPVSERPTTPTPPPTTAGATVEDEHSDDSANAPAGAAANEEKSATTKQKRVRSRKSRTRPLTSEVLECETTFPSLGGTPNSDTSDQTTFDASATKTTTWAAKLA</sequence>
<organism evidence="4">
    <name type="scientific">Ostreococcus mediterraneus</name>
    <dbReference type="NCBI Taxonomy" id="1486918"/>
    <lineage>
        <taxon>Eukaryota</taxon>
        <taxon>Viridiplantae</taxon>
        <taxon>Chlorophyta</taxon>
        <taxon>Mamiellophyceae</taxon>
        <taxon>Mamiellales</taxon>
        <taxon>Bathycoccaceae</taxon>
        <taxon>Ostreococcus</taxon>
    </lineage>
</organism>
<feature type="compositionally biased region" description="Low complexity" evidence="1">
    <location>
        <begin position="848"/>
        <end position="857"/>
    </location>
</feature>
<feature type="compositionally biased region" description="Basic and acidic residues" evidence="1">
    <location>
        <begin position="625"/>
        <end position="634"/>
    </location>
</feature>
<feature type="region of interest" description="Disordered" evidence="1">
    <location>
        <begin position="538"/>
        <end position="593"/>
    </location>
</feature>
<evidence type="ECO:0008006" key="5">
    <source>
        <dbReference type="Google" id="ProtNLM"/>
    </source>
</evidence>
<feature type="compositionally biased region" description="Pro residues" evidence="1">
    <location>
        <begin position="675"/>
        <end position="687"/>
    </location>
</feature>
<feature type="region of interest" description="Disordered" evidence="1">
    <location>
        <begin position="625"/>
        <end position="923"/>
    </location>
</feature>
<dbReference type="InterPro" id="IPR058920">
    <property type="entry name" value="PAP-OAS1-bd-rel"/>
</dbReference>
<feature type="domain" description="Poly(A) RNA polymerase mitochondrial-like central palm" evidence="2">
    <location>
        <begin position="68"/>
        <end position="196"/>
    </location>
</feature>
<dbReference type="InterPro" id="IPR043519">
    <property type="entry name" value="NT_sf"/>
</dbReference>
<dbReference type="Gene3D" id="3.30.460.10">
    <property type="entry name" value="Beta Polymerase, domain 2"/>
    <property type="match status" value="1"/>
</dbReference>
<dbReference type="Pfam" id="PF22600">
    <property type="entry name" value="MTPAP-like_central"/>
    <property type="match status" value="1"/>
</dbReference>
<accession>A0A6U0DZ71</accession>
<dbReference type="Gene3D" id="1.10.1410.10">
    <property type="match status" value="1"/>
</dbReference>
<dbReference type="PANTHER" id="PTHR45979">
    <property type="entry name" value="PAP/OAS1 SUBSTRATE-BINDING DOMAIN SUPERFAMILY"/>
    <property type="match status" value="1"/>
</dbReference>
<dbReference type="InterPro" id="IPR054708">
    <property type="entry name" value="MTPAP-like_central"/>
</dbReference>
<evidence type="ECO:0000313" key="4">
    <source>
        <dbReference type="EMBL" id="CAD8578099.1"/>
    </source>
</evidence>
<feature type="compositionally biased region" description="Pro residues" evidence="1">
    <location>
        <begin position="730"/>
        <end position="741"/>
    </location>
</feature>
<dbReference type="Pfam" id="PF26180">
    <property type="entry name" value="PAP-OAS1"/>
    <property type="match status" value="1"/>
</dbReference>
<feature type="compositionally biased region" description="Polar residues" evidence="1">
    <location>
        <begin position="556"/>
        <end position="567"/>
    </location>
</feature>
<feature type="region of interest" description="Disordered" evidence="1">
    <location>
        <begin position="495"/>
        <end position="517"/>
    </location>
</feature>
<dbReference type="CDD" id="cd05402">
    <property type="entry name" value="NT_PAP_TUTase"/>
    <property type="match status" value="1"/>
</dbReference>
<feature type="compositionally biased region" description="Polar residues" evidence="1">
    <location>
        <begin position="648"/>
        <end position="666"/>
    </location>
</feature>
<dbReference type="SUPFAM" id="SSF81631">
    <property type="entry name" value="PAP/OAS1 substrate-binding domain"/>
    <property type="match status" value="1"/>
</dbReference>
<feature type="compositionally biased region" description="Basic residues" evidence="1">
    <location>
        <begin position="866"/>
        <end position="877"/>
    </location>
</feature>
<dbReference type="PANTHER" id="PTHR45979:SF30">
    <property type="entry name" value="NUCLEOTIDYLTRANSFERASE"/>
    <property type="match status" value="1"/>
</dbReference>
<gene>
    <name evidence="4" type="ORF">OMED0929_LOCUS1556</name>
</gene>
<protein>
    <recommendedName>
        <fullName evidence="5">Polymerase nucleotidyl transferase domain-containing protein</fullName>
    </recommendedName>
</protein>
<evidence type="ECO:0000259" key="3">
    <source>
        <dbReference type="Pfam" id="PF26180"/>
    </source>
</evidence>
<dbReference type="SUPFAM" id="SSF81301">
    <property type="entry name" value="Nucleotidyltransferase"/>
    <property type="match status" value="1"/>
</dbReference>
<name>A0A6U0DZ71_9CHLO</name>
<feature type="compositionally biased region" description="Low complexity" evidence="1">
    <location>
        <begin position="906"/>
        <end position="923"/>
    </location>
</feature>
<dbReference type="EMBL" id="HBEW01001878">
    <property type="protein sequence ID" value="CAD8578099.1"/>
    <property type="molecule type" value="Transcribed_RNA"/>
</dbReference>